<evidence type="ECO:0000313" key="2">
    <source>
        <dbReference type="EMBL" id="EYB67768.1"/>
    </source>
</evidence>
<evidence type="ECO:0000256" key="1">
    <source>
        <dbReference type="SAM" id="MobiDB-lite"/>
    </source>
</evidence>
<accession>A0A016QNW1</accession>
<keyword evidence="3" id="KW-1185">Reference proteome</keyword>
<name>A0A016QNW1_9DEIO</name>
<dbReference type="EMBL" id="JHAC01000033">
    <property type="protein sequence ID" value="EYB67768.1"/>
    <property type="molecule type" value="Genomic_DNA"/>
</dbReference>
<evidence type="ECO:0000313" key="3">
    <source>
        <dbReference type="Proteomes" id="UP000020492"/>
    </source>
</evidence>
<dbReference type="AlphaFoldDB" id="A0A016QNW1"/>
<feature type="region of interest" description="Disordered" evidence="1">
    <location>
        <begin position="24"/>
        <end position="54"/>
    </location>
</feature>
<reference evidence="2 3" key="1">
    <citation type="submission" date="2014-03" db="EMBL/GenBank/DDBJ databases">
        <title>Draft genome sequence of Deinococcus phoenicis 1P10ME.</title>
        <authorList>
            <person name="Stepanov V.G."/>
            <person name="Vaishampayan P."/>
            <person name="Venkateswaran K."/>
            <person name="Fox G.E."/>
        </authorList>
    </citation>
    <scope>NUCLEOTIDE SEQUENCE [LARGE SCALE GENOMIC DNA]</scope>
    <source>
        <strain evidence="2 3">1P10ME</strain>
    </source>
</reference>
<dbReference type="Proteomes" id="UP000020492">
    <property type="component" value="Unassembled WGS sequence"/>
</dbReference>
<sequence>MKLTRLEDFLRSSPVTSIIRFPEDQKSAKDSTQAIVPGGTTISPTLAAPTPGTTPPLPEAPVGFAATLADLVKPPSRADFRGDDPLWVYSAIGAETQQRAPGVQVTNLGSVQSIVVLRNPYQDELDYAMPFFGPLSILAEDTAAVFKQRWNNLKARYQQSESWGHYYEPIERLALDRLYRWPLPNVTGIELRQNTDGSSVAEIEMYVDDHDAAEMLLSSLNMAQRYKNMLVEVWLPVTYYHTGPGAPTGERLVLEPMFVGMIEEVTASPWPSTLRFRVIPQDAVMNLRGMAAIEGTNFTGHWETVRAEGQVPLYQIIGDIGEAYKILFYAPAVGSLASLASLAKGGGQIGLDGYPELQVGPETFDGYMQPPLDVVRQLVEQRGLRLQRLTGFEVFGYHLLKVLPFAPRAIWLVYDPTAWNPFQQGFWGNAVWSKIFKPLAEIVAPGDDVVGNIAVFYPHNLASDPKYIKLLASTLDTFATDDARKDKLWTLVTNLQAIAQGGFGMGNGPATKAAYERGTQSVLIDWLNDLWRSNNANVDRVTKALCPVLEVESFVSRTPTESELTNPLYGTDVGKAVQYKTVSGQRAADLMDVQQQTDGTFALATPNGKKNFAAKDRVFLKYSANSSRPMTAIAALGQIEERGRFYPHTLVLQCKPTHGVRPGMMAALVGLGRIDGIWEVYSVEHNLDGAGQNLRVTLRTMRDLYAS</sequence>
<protein>
    <submittedName>
        <fullName evidence="2">Uncharacterized protein</fullName>
    </submittedName>
</protein>
<gene>
    <name evidence="2" type="ORF">DEIPH_ctg033orf0210</name>
</gene>
<dbReference type="PATRIC" id="fig|1476583.3.peg.2342"/>
<comment type="caution">
    <text evidence="2">The sequence shown here is derived from an EMBL/GenBank/DDBJ whole genome shotgun (WGS) entry which is preliminary data.</text>
</comment>
<organism evidence="2 3">
    <name type="scientific">Deinococcus phoenicis</name>
    <dbReference type="NCBI Taxonomy" id="1476583"/>
    <lineage>
        <taxon>Bacteria</taxon>
        <taxon>Thermotogati</taxon>
        <taxon>Deinococcota</taxon>
        <taxon>Deinococci</taxon>
        <taxon>Deinococcales</taxon>
        <taxon>Deinococcaceae</taxon>
        <taxon>Deinococcus</taxon>
    </lineage>
</organism>
<proteinExistence type="predicted"/>